<protein>
    <submittedName>
        <fullName evidence="1">Uncharacterized protein</fullName>
    </submittedName>
</protein>
<keyword evidence="2" id="KW-1185">Reference proteome</keyword>
<comment type="caution">
    <text evidence="1">The sequence shown here is derived from an EMBL/GenBank/DDBJ whole genome shotgun (WGS) entry which is preliminary data.</text>
</comment>
<dbReference type="EMBL" id="JASCZI010183459">
    <property type="protein sequence ID" value="MED6189421.1"/>
    <property type="molecule type" value="Genomic_DNA"/>
</dbReference>
<gene>
    <name evidence="1" type="ORF">PIB30_095804</name>
</gene>
<dbReference type="Proteomes" id="UP001341840">
    <property type="component" value="Unassembled WGS sequence"/>
</dbReference>
<reference evidence="1 2" key="1">
    <citation type="journal article" date="2023" name="Plants (Basel)">
        <title>Bridging the Gap: Combining Genomics and Transcriptomics Approaches to Understand Stylosanthes scabra, an Orphan Legume from the Brazilian Caatinga.</title>
        <authorList>
            <person name="Ferreira-Neto J.R.C."/>
            <person name="da Silva M.D."/>
            <person name="Binneck E."/>
            <person name="de Melo N.F."/>
            <person name="da Silva R.H."/>
            <person name="de Melo A.L.T.M."/>
            <person name="Pandolfi V."/>
            <person name="Bustamante F.O."/>
            <person name="Brasileiro-Vidal A.C."/>
            <person name="Benko-Iseppon A.M."/>
        </authorList>
    </citation>
    <scope>NUCLEOTIDE SEQUENCE [LARGE SCALE GENOMIC DNA]</scope>
    <source>
        <tissue evidence="1">Leaves</tissue>
    </source>
</reference>
<sequence length="103" mass="11480">DIRIGVNSATLWWLVSFRENDPSPILELSATKLHFSKLVSGRPYQPHGGPQYSGLVSRRGITHPDEELIQYCSAEEVYVGLSRNGRGSSCKGTPRLKSEMYSL</sequence>
<name>A0ABU6WU27_9FABA</name>
<organism evidence="1 2">
    <name type="scientific">Stylosanthes scabra</name>
    <dbReference type="NCBI Taxonomy" id="79078"/>
    <lineage>
        <taxon>Eukaryota</taxon>
        <taxon>Viridiplantae</taxon>
        <taxon>Streptophyta</taxon>
        <taxon>Embryophyta</taxon>
        <taxon>Tracheophyta</taxon>
        <taxon>Spermatophyta</taxon>
        <taxon>Magnoliopsida</taxon>
        <taxon>eudicotyledons</taxon>
        <taxon>Gunneridae</taxon>
        <taxon>Pentapetalae</taxon>
        <taxon>rosids</taxon>
        <taxon>fabids</taxon>
        <taxon>Fabales</taxon>
        <taxon>Fabaceae</taxon>
        <taxon>Papilionoideae</taxon>
        <taxon>50 kb inversion clade</taxon>
        <taxon>dalbergioids sensu lato</taxon>
        <taxon>Dalbergieae</taxon>
        <taxon>Pterocarpus clade</taxon>
        <taxon>Stylosanthes</taxon>
    </lineage>
</organism>
<evidence type="ECO:0000313" key="1">
    <source>
        <dbReference type="EMBL" id="MED6189421.1"/>
    </source>
</evidence>
<feature type="non-terminal residue" evidence="1">
    <location>
        <position position="1"/>
    </location>
</feature>
<proteinExistence type="predicted"/>
<evidence type="ECO:0000313" key="2">
    <source>
        <dbReference type="Proteomes" id="UP001341840"/>
    </source>
</evidence>
<accession>A0ABU6WU27</accession>